<evidence type="ECO:0000256" key="9">
    <source>
        <dbReference type="SAM" id="Phobius"/>
    </source>
</evidence>
<dbReference type="GO" id="GO:0005886">
    <property type="term" value="C:plasma membrane"/>
    <property type="evidence" value="ECO:0007669"/>
    <property type="project" value="UniProtKB-SubCell"/>
</dbReference>
<dbReference type="InterPro" id="IPR011527">
    <property type="entry name" value="ABC1_TM_dom"/>
</dbReference>
<evidence type="ECO:0000256" key="7">
    <source>
        <dbReference type="ARBA" id="ARBA00022989"/>
    </source>
</evidence>
<dbReference type="Gene3D" id="1.20.1560.10">
    <property type="entry name" value="ABC transporter type 1, transmembrane domain"/>
    <property type="match status" value="1"/>
</dbReference>
<dbReference type="RefSeq" id="WP_038480529.1">
    <property type="nucleotide sequence ID" value="NZ_CP003923.1"/>
</dbReference>
<proteinExistence type="predicted"/>
<evidence type="ECO:0000313" key="13">
    <source>
        <dbReference type="Proteomes" id="UP000027142"/>
    </source>
</evidence>
<dbReference type="InterPro" id="IPR003439">
    <property type="entry name" value="ABC_transporter-like_ATP-bd"/>
</dbReference>
<dbReference type="HOGENOM" id="CLU_000604_84_6_9"/>
<feature type="domain" description="ABC transporter" evidence="10">
    <location>
        <begin position="338"/>
        <end position="571"/>
    </location>
</feature>
<gene>
    <name evidence="12" type="ORF">BleG1_2156</name>
</gene>
<dbReference type="CDD" id="cd18541">
    <property type="entry name" value="ABC_6TM_TmrB_like"/>
    <property type="match status" value="1"/>
</dbReference>
<organism evidence="12 13">
    <name type="scientific">Shouchella lehensis G1</name>
    <dbReference type="NCBI Taxonomy" id="1246626"/>
    <lineage>
        <taxon>Bacteria</taxon>
        <taxon>Bacillati</taxon>
        <taxon>Bacillota</taxon>
        <taxon>Bacilli</taxon>
        <taxon>Bacillales</taxon>
        <taxon>Bacillaceae</taxon>
        <taxon>Shouchella</taxon>
    </lineage>
</organism>
<dbReference type="PROSITE" id="PS00211">
    <property type="entry name" value="ABC_TRANSPORTER_1"/>
    <property type="match status" value="1"/>
</dbReference>
<dbReference type="Proteomes" id="UP000027142">
    <property type="component" value="Chromosome"/>
</dbReference>
<keyword evidence="13" id="KW-1185">Reference proteome</keyword>
<dbReference type="PROSITE" id="PS50929">
    <property type="entry name" value="ABC_TM1F"/>
    <property type="match status" value="1"/>
</dbReference>
<dbReference type="InterPro" id="IPR017871">
    <property type="entry name" value="ABC_transporter-like_CS"/>
</dbReference>
<evidence type="ECO:0000256" key="3">
    <source>
        <dbReference type="ARBA" id="ARBA00022475"/>
    </source>
</evidence>
<dbReference type="InterPro" id="IPR003593">
    <property type="entry name" value="AAA+_ATPase"/>
</dbReference>
<evidence type="ECO:0000256" key="6">
    <source>
        <dbReference type="ARBA" id="ARBA00022840"/>
    </source>
</evidence>
<keyword evidence="8 9" id="KW-0472">Membrane</keyword>
<dbReference type="GO" id="GO:0015421">
    <property type="term" value="F:ABC-type oligopeptide transporter activity"/>
    <property type="evidence" value="ECO:0007669"/>
    <property type="project" value="TreeGrafter"/>
</dbReference>
<dbReference type="InterPro" id="IPR036640">
    <property type="entry name" value="ABC1_TM_sf"/>
</dbReference>
<dbReference type="KEGG" id="ble:BleG1_2156"/>
<dbReference type="SUPFAM" id="SSF90123">
    <property type="entry name" value="ABC transporter transmembrane region"/>
    <property type="match status" value="1"/>
</dbReference>
<evidence type="ECO:0000256" key="1">
    <source>
        <dbReference type="ARBA" id="ARBA00004651"/>
    </source>
</evidence>
<comment type="subcellular location">
    <subcellularLocation>
        <location evidence="1">Cell membrane</location>
        <topology evidence="1">Multi-pass membrane protein</topology>
    </subcellularLocation>
</comment>
<keyword evidence="6 12" id="KW-0067">ATP-binding</keyword>
<dbReference type="Pfam" id="PF00664">
    <property type="entry name" value="ABC_membrane"/>
    <property type="match status" value="1"/>
</dbReference>
<dbReference type="FunFam" id="3.40.50.300:FF:000221">
    <property type="entry name" value="Multidrug ABC transporter ATP-binding protein"/>
    <property type="match status" value="1"/>
</dbReference>
<keyword evidence="7 9" id="KW-1133">Transmembrane helix</keyword>
<dbReference type="PANTHER" id="PTHR43394:SF1">
    <property type="entry name" value="ATP-BINDING CASSETTE SUB-FAMILY B MEMBER 10, MITOCHONDRIAL"/>
    <property type="match status" value="1"/>
</dbReference>
<dbReference type="EMBL" id="CP003923">
    <property type="protein sequence ID" value="AIC94734.1"/>
    <property type="molecule type" value="Genomic_DNA"/>
</dbReference>
<feature type="transmembrane region" description="Helical" evidence="9">
    <location>
        <begin position="280"/>
        <end position="301"/>
    </location>
</feature>
<dbReference type="eggNOG" id="COG1132">
    <property type="taxonomic scope" value="Bacteria"/>
</dbReference>
<sequence length="584" mass="64451">MRVFLDLSWFFKKHWKAYVFGTLVLALVSFLSLIPPRVIGEVVDFIDTDTLTQSALFRYIGLIMGIGVLLYILRFLWRVLIFGAAFKLARQIRNDLYHHFTNMPKSFYQKRTTGNLMAISTNDVRAVQATAGEGVLTIVDALLLGGMVVATMALTLNWQLTVITLLPLPLMAILTSYYGSLLHKRFGSAQAAFSVLNDTVQENISGMKVTKAFGQEDEENRRFRQQSALVVDENVKVAKIDALFDPTISAVIGTCYLLAIGFGAGFVVSGEMTIGELTSFVVYLGLLIWPMLALGMFFNVIERGRASYDRIREVLQEESEIKEVDDAVEAPIVGDLDVAIDTFCYSEDGPSVLRNVHFSLKKGETLGIVGKTGSGKTTLLSLLQREMDVTKGTIRLDSVPIDQFKRERVKAAFGIVPQEHFLFSATIGENVAFAKPDASIQDIIRACQLASIHDDIRRFPNGYDTVVGERGVTLSGGQKQRISIARAILSNPAILILDDSLSAVDAKTEEQILGALRETKTEQTLIMSAHRLSAVSHASLILVMEEGTIAQAGTHVELMAQGGWYKEMYERQQLETIVEQGGSS</sequence>
<protein>
    <submittedName>
        <fullName evidence="12">ABC transporter ATP-binding protein</fullName>
    </submittedName>
</protein>
<name>A0A060M3R2_9BACI</name>
<dbReference type="SUPFAM" id="SSF52540">
    <property type="entry name" value="P-loop containing nucleoside triphosphate hydrolases"/>
    <property type="match status" value="1"/>
</dbReference>
<dbReference type="SMART" id="SM00382">
    <property type="entry name" value="AAA"/>
    <property type="match status" value="1"/>
</dbReference>
<dbReference type="STRING" id="1246626.BleG1_2156"/>
<dbReference type="GO" id="GO:0016887">
    <property type="term" value="F:ATP hydrolysis activity"/>
    <property type="evidence" value="ECO:0007669"/>
    <property type="project" value="InterPro"/>
</dbReference>
<feature type="transmembrane region" description="Helical" evidence="9">
    <location>
        <begin position="248"/>
        <end position="268"/>
    </location>
</feature>
<evidence type="ECO:0000259" key="10">
    <source>
        <dbReference type="PROSITE" id="PS50893"/>
    </source>
</evidence>
<dbReference type="InterPro" id="IPR027417">
    <property type="entry name" value="P-loop_NTPase"/>
</dbReference>
<accession>A0A060M3R2</accession>
<dbReference type="GO" id="GO:0005524">
    <property type="term" value="F:ATP binding"/>
    <property type="evidence" value="ECO:0007669"/>
    <property type="project" value="UniProtKB-KW"/>
</dbReference>
<dbReference type="PANTHER" id="PTHR43394">
    <property type="entry name" value="ATP-DEPENDENT PERMEASE MDL1, MITOCHONDRIAL"/>
    <property type="match status" value="1"/>
</dbReference>
<dbReference type="Pfam" id="PF00005">
    <property type="entry name" value="ABC_tran"/>
    <property type="match status" value="1"/>
</dbReference>
<dbReference type="InterPro" id="IPR039421">
    <property type="entry name" value="Type_1_exporter"/>
</dbReference>
<evidence type="ECO:0000256" key="5">
    <source>
        <dbReference type="ARBA" id="ARBA00022741"/>
    </source>
</evidence>
<dbReference type="Gene3D" id="3.40.50.300">
    <property type="entry name" value="P-loop containing nucleotide triphosphate hydrolases"/>
    <property type="match status" value="1"/>
</dbReference>
<feature type="transmembrane region" description="Helical" evidence="9">
    <location>
        <begin position="56"/>
        <end position="77"/>
    </location>
</feature>
<keyword evidence="5" id="KW-0547">Nucleotide-binding</keyword>
<keyword evidence="2" id="KW-0813">Transport</keyword>
<dbReference type="AlphaFoldDB" id="A0A060M3R2"/>
<feature type="transmembrane region" description="Helical" evidence="9">
    <location>
        <begin position="135"/>
        <end position="154"/>
    </location>
</feature>
<evidence type="ECO:0000256" key="2">
    <source>
        <dbReference type="ARBA" id="ARBA00022448"/>
    </source>
</evidence>
<keyword evidence="4 9" id="KW-0812">Transmembrane</keyword>
<dbReference type="OrthoDB" id="9770415at2"/>
<evidence type="ECO:0000256" key="4">
    <source>
        <dbReference type="ARBA" id="ARBA00022692"/>
    </source>
</evidence>
<dbReference type="FunFam" id="1.20.1560.10:FF:000011">
    <property type="entry name" value="Multidrug ABC transporter ATP-binding protein"/>
    <property type="match status" value="1"/>
</dbReference>
<dbReference type="PROSITE" id="PS50893">
    <property type="entry name" value="ABC_TRANSPORTER_2"/>
    <property type="match status" value="1"/>
</dbReference>
<evidence type="ECO:0000259" key="11">
    <source>
        <dbReference type="PROSITE" id="PS50929"/>
    </source>
</evidence>
<dbReference type="PATRIC" id="fig|1246626.3.peg.2154"/>
<feature type="domain" description="ABC transmembrane type-1" evidence="11">
    <location>
        <begin position="19"/>
        <end position="303"/>
    </location>
</feature>
<reference evidence="12 13" key="1">
    <citation type="journal article" date="2014" name="Gene">
        <title>A comparative genomic analysis of the alkalitolerant soil bacterium Bacillus lehensis G1.</title>
        <authorList>
            <person name="Noor Y.M."/>
            <person name="Samsulrizal N.H."/>
            <person name="Jema'on N.A."/>
            <person name="Low K.O."/>
            <person name="Ramli A.N."/>
            <person name="Alias N.I."/>
            <person name="Damis S.I."/>
            <person name="Fuzi S.F."/>
            <person name="Isa M.N."/>
            <person name="Murad A.M."/>
            <person name="Raih M.F."/>
            <person name="Bakar F.D."/>
            <person name="Najimudin N."/>
            <person name="Mahadi N.M."/>
            <person name="Illias R.M."/>
        </authorList>
    </citation>
    <scope>NUCLEOTIDE SEQUENCE [LARGE SCALE GENOMIC DNA]</scope>
    <source>
        <strain evidence="12 13">G1</strain>
    </source>
</reference>
<evidence type="ECO:0000256" key="8">
    <source>
        <dbReference type="ARBA" id="ARBA00023136"/>
    </source>
</evidence>
<keyword evidence="3" id="KW-1003">Cell membrane</keyword>
<evidence type="ECO:0000313" key="12">
    <source>
        <dbReference type="EMBL" id="AIC94734.1"/>
    </source>
</evidence>
<feature type="transmembrane region" description="Helical" evidence="9">
    <location>
        <begin position="160"/>
        <end position="178"/>
    </location>
</feature>